<evidence type="ECO:0000313" key="1">
    <source>
        <dbReference type="EMBL" id="VDO70550.1"/>
    </source>
</evidence>
<organism evidence="1 2">
    <name type="scientific">Schistosoma margrebowiei</name>
    <dbReference type="NCBI Taxonomy" id="48269"/>
    <lineage>
        <taxon>Eukaryota</taxon>
        <taxon>Metazoa</taxon>
        <taxon>Spiralia</taxon>
        <taxon>Lophotrochozoa</taxon>
        <taxon>Platyhelminthes</taxon>
        <taxon>Trematoda</taxon>
        <taxon>Digenea</taxon>
        <taxon>Strigeidida</taxon>
        <taxon>Schistosomatoidea</taxon>
        <taxon>Schistosomatidae</taxon>
        <taxon>Schistosoma</taxon>
    </lineage>
</organism>
<protein>
    <submittedName>
        <fullName evidence="1">Uncharacterized protein</fullName>
    </submittedName>
</protein>
<dbReference type="EMBL" id="UZAI01002336">
    <property type="protein sequence ID" value="VDO70550.1"/>
    <property type="molecule type" value="Genomic_DNA"/>
</dbReference>
<evidence type="ECO:0000313" key="2">
    <source>
        <dbReference type="Proteomes" id="UP000277204"/>
    </source>
</evidence>
<sequence length="43" mass="4950">MYHTFWDSSAGCTCISQLMYTQGLELSTVCFKLHRVIHLVIES</sequence>
<dbReference type="AlphaFoldDB" id="A0A183LRA4"/>
<accession>A0A183LRA4</accession>
<dbReference type="Proteomes" id="UP000277204">
    <property type="component" value="Unassembled WGS sequence"/>
</dbReference>
<gene>
    <name evidence="1" type="ORF">SMRZ_LOCUS6329</name>
</gene>
<reference evidence="1 2" key="1">
    <citation type="submission" date="2018-11" db="EMBL/GenBank/DDBJ databases">
        <authorList>
            <consortium name="Pathogen Informatics"/>
        </authorList>
    </citation>
    <scope>NUCLEOTIDE SEQUENCE [LARGE SCALE GENOMIC DNA]</scope>
    <source>
        <strain evidence="1 2">Zambia</strain>
    </source>
</reference>
<keyword evidence="2" id="KW-1185">Reference proteome</keyword>
<name>A0A183LRA4_9TREM</name>
<proteinExistence type="predicted"/>